<dbReference type="RefSeq" id="WP_233359007.1">
    <property type="nucleotide sequence ID" value="NZ_JACJII010000001.1"/>
</dbReference>
<dbReference type="GO" id="GO:0005524">
    <property type="term" value="F:ATP binding"/>
    <property type="evidence" value="ECO:0007669"/>
    <property type="project" value="UniProtKB-UniRule"/>
</dbReference>
<dbReference type="Proteomes" id="UP000539313">
    <property type="component" value="Unassembled WGS sequence"/>
</dbReference>
<dbReference type="InterPro" id="IPR047778">
    <property type="entry name" value="STM4014-like"/>
</dbReference>
<evidence type="ECO:0000256" key="1">
    <source>
        <dbReference type="PROSITE-ProRule" id="PRU00409"/>
    </source>
</evidence>
<gene>
    <name evidence="3" type="ORF">HNR21_003292</name>
</gene>
<evidence type="ECO:0000259" key="2">
    <source>
        <dbReference type="PROSITE" id="PS50975"/>
    </source>
</evidence>
<accession>A0A7W3R9J5</accession>
<dbReference type="GO" id="GO:0018169">
    <property type="term" value="F:ribosomal S6-glutamic acid ligase activity"/>
    <property type="evidence" value="ECO:0007669"/>
    <property type="project" value="TreeGrafter"/>
</dbReference>
<dbReference type="AlphaFoldDB" id="A0A7W3R9J5"/>
<dbReference type="PANTHER" id="PTHR21621:SF0">
    <property type="entry name" value="BETA-CITRYLGLUTAMATE SYNTHASE B-RELATED"/>
    <property type="match status" value="1"/>
</dbReference>
<proteinExistence type="predicted"/>
<dbReference type="SUPFAM" id="SSF56059">
    <property type="entry name" value="Glutathione synthetase ATP-binding domain-like"/>
    <property type="match status" value="1"/>
</dbReference>
<protein>
    <recommendedName>
        <fullName evidence="2">ATP-grasp domain-containing protein</fullName>
    </recommendedName>
</protein>
<dbReference type="InterPro" id="IPR011761">
    <property type="entry name" value="ATP-grasp"/>
</dbReference>
<name>A0A7W3R9J5_9ACTN</name>
<organism evidence="3 4">
    <name type="scientific">Thermomonospora cellulosilytica</name>
    <dbReference type="NCBI Taxonomy" id="1411118"/>
    <lineage>
        <taxon>Bacteria</taxon>
        <taxon>Bacillati</taxon>
        <taxon>Actinomycetota</taxon>
        <taxon>Actinomycetes</taxon>
        <taxon>Streptosporangiales</taxon>
        <taxon>Thermomonosporaceae</taxon>
        <taxon>Thermomonospora</taxon>
    </lineage>
</organism>
<keyword evidence="4" id="KW-1185">Reference proteome</keyword>
<dbReference type="GO" id="GO:0009432">
    <property type="term" value="P:SOS response"/>
    <property type="evidence" value="ECO:0007669"/>
    <property type="project" value="TreeGrafter"/>
</dbReference>
<dbReference type="EMBL" id="JACJII010000001">
    <property type="protein sequence ID" value="MBA9004410.1"/>
    <property type="molecule type" value="Genomic_DNA"/>
</dbReference>
<reference evidence="3 4" key="1">
    <citation type="submission" date="2020-08" db="EMBL/GenBank/DDBJ databases">
        <title>Sequencing the genomes of 1000 actinobacteria strains.</title>
        <authorList>
            <person name="Klenk H.-P."/>
        </authorList>
    </citation>
    <scope>NUCLEOTIDE SEQUENCE [LARGE SCALE GENOMIC DNA]</scope>
    <source>
        <strain evidence="3 4">DSM 45823</strain>
    </source>
</reference>
<evidence type="ECO:0000313" key="3">
    <source>
        <dbReference type="EMBL" id="MBA9004410.1"/>
    </source>
</evidence>
<sequence>MDDGPRPGRRPPPHRRHGMSMAFTVVGTPGDRRVTLFADACARLGLEPPEVVAWRDVLGGEAMRIRPGTVLRVDSPGESAECDALLRGPGDPARVGGGARWYAVFTAALDRIAAAAARAGARSLNDPAEIAVMFDKRRCHARLAAAGVPVPPALEGPVTGYACLREQMARAGMSRVFVKPAHGSSGSGVIALQVHRDRIKAVTSAVPDPDGVLRNSLRVRSLETEREVAALIDALAPDGLHVERWFPKAALDGRVLDLRVVVIAGTPAHAVVRTSRSPMTNLHMGGRRGDLTAVRAALGEPGWRRALDVCAQAAACFPGSHMVGVDLLVGVQWRHMAVAEVNAFGDLLPGLPGLPGTFAEGHDTYTAQIIAALSLTGSAS</sequence>
<dbReference type="PANTHER" id="PTHR21621">
    <property type="entry name" value="RIBOSOMAL PROTEIN S6 MODIFICATION PROTEIN"/>
    <property type="match status" value="1"/>
</dbReference>
<feature type="domain" description="ATP-grasp" evidence="2">
    <location>
        <begin position="140"/>
        <end position="373"/>
    </location>
</feature>
<keyword evidence="1" id="KW-0547">Nucleotide-binding</keyword>
<dbReference type="GO" id="GO:0046872">
    <property type="term" value="F:metal ion binding"/>
    <property type="evidence" value="ECO:0007669"/>
    <property type="project" value="InterPro"/>
</dbReference>
<keyword evidence="1" id="KW-0067">ATP-binding</keyword>
<dbReference type="NCBIfam" id="NF038074">
    <property type="entry name" value="fam_STM4014"/>
    <property type="match status" value="1"/>
</dbReference>
<comment type="caution">
    <text evidence="3">The sequence shown here is derived from an EMBL/GenBank/DDBJ whole genome shotgun (WGS) entry which is preliminary data.</text>
</comment>
<evidence type="ECO:0000313" key="4">
    <source>
        <dbReference type="Proteomes" id="UP000539313"/>
    </source>
</evidence>
<dbReference type="Gene3D" id="3.30.470.20">
    <property type="entry name" value="ATP-grasp fold, B domain"/>
    <property type="match status" value="1"/>
</dbReference>
<dbReference type="PROSITE" id="PS50975">
    <property type="entry name" value="ATP_GRASP"/>
    <property type="match status" value="1"/>
</dbReference>
<dbReference type="GO" id="GO:0005737">
    <property type="term" value="C:cytoplasm"/>
    <property type="evidence" value="ECO:0007669"/>
    <property type="project" value="TreeGrafter"/>
</dbReference>